<dbReference type="RefSeq" id="WP_100681015.1">
    <property type="nucleotide sequence ID" value="NZ_CP029432.1"/>
</dbReference>
<sequence length="349" mass="39896">MKFNDLNEEAIVLTRQKKNNNITFAFSLLSTVITFNSKQGLFDINKTMELVLTDLLSHVYNLSLTNLNVIKYNHPAIDLGDQSSGVAIQVTSDGSKAKFSKTIDKFFKWNLHETYNEVWMMVISNDPLEDHSRKGIVIHVLNLSDVANSICNKGGEEFEQLYLMCEKEFGVYFPNANSSILKPMRAESINPGVSIDNFIRENGIDLNDTNFNVSEQDIRSDLILLKDELSLLNEEQRWFIYLVIKYTIESDNNKYIDACIIPKAMIMNGKTYDQKALVKETVDALSFINLAYYDEDNSKFDGPTFSVFFTKGIYEYFDYFSAIAKFVRDTGKINDLEDIIVGCDFSLID</sequence>
<reference evidence="4 5" key="1">
    <citation type="submission" date="2018-05" db="EMBL/GenBank/DDBJ databases">
        <title>Klebsiella quasipneumonaiae provides a window into carbapenemase gene transfer, plasmid rearrangements and nosocomial acquisition from the hospital environment.</title>
        <authorList>
            <person name="Mathers A.J."/>
            <person name="Vegesana K."/>
            <person name="Stoesser N."/>
            <person name="Crook D."/>
            <person name="Vaughan A."/>
            <person name="Barry K."/>
            <person name="Parikh H."/>
            <person name="Sebra R."/>
            <person name="Kotay S."/>
            <person name="Walker A.S."/>
            <person name="Sheppard A.E."/>
        </authorList>
    </citation>
    <scope>NUCLEOTIDE SEQUENCE [LARGE SCALE GENOMIC DNA]</scope>
    <source>
        <strain evidence="2 5">CAV1947</strain>
        <strain evidence="3 4">CAV2018</strain>
    </source>
</reference>
<dbReference type="Pfam" id="PF21941">
    <property type="entry name" value="SMEK_N"/>
    <property type="match status" value="1"/>
</dbReference>
<gene>
    <name evidence="3" type="ORF">DKC00_29630</name>
    <name evidence="2" type="ORF">DKC11_30490</name>
</gene>
<evidence type="ECO:0000259" key="1">
    <source>
        <dbReference type="Pfam" id="PF21941"/>
    </source>
</evidence>
<evidence type="ECO:0000313" key="4">
    <source>
        <dbReference type="Proteomes" id="UP000245649"/>
    </source>
</evidence>
<dbReference type="NCBIfam" id="NF033859">
    <property type="entry name" value="SMEK_N"/>
    <property type="match status" value="1"/>
</dbReference>
<protein>
    <recommendedName>
        <fullName evidence="1">SMEK domain-containing protein</fullName>
    </recommendedName>
</protein>
<keyword evidence="5" id="KW-1185">Reference proteome</keyword>
<dbReference type="InterPro" id="IPR047740">
    <property type="entry name" value="SMEK_dom"/>
</dbReference>
<feature type="domain" description="SMEK" evidence="1">
    <location>
        <begin position="22"/>
        <end position="126"/>
    </location>
</feature>
<proteinExistence type="predicted"/>
<name>A0AAI8J0U4_9ENTR</name>
<organism evidence="3 4">
    <name type="scientific">Klebsiella quasipneumoniae</name>
    <dbReference type="NCBI Taxonomy" id="1463165"/>
    <lineage>
        <taxon>Bacteria</taxon>
        <taxon>Pseudomonadati</taxon>
        <taxon>Pseudomonadota</taxon>
        <taxon>Gammaproteobacteria</taxon>
        <taxon>Enterobacterales</taxon>
        <taxon>Enterobacteriaceae</taxon>
        <taxon>Klebsiella/Raoultella group</taxon>
        <taxon>Klebsiella</taxon>
        <taxon>Klebsiella pneumoniae complex</taxon>
    </lineage>
</organism>
<evidence type="ECO:0000313" key="3">
    <source>
        <dbReference type="EMBL" id="AWL65605.1"/>
    </source>
</evidence>
<dbReference type="EMBL" id="CP029443">
    <property type="protein sequence ID" value="AWL59867.1"/>
    <property type="molecule type" value="Genomic_DNA"/>
</dbReference>
<evidence type="ECO:0000313" key="2">
    <source>
        <dbReference type="EMBL" id="AWL59867.1"/>
    </source>
</evidence>
<dbReference type="EMBL" id="CP029432">
    <property type="protein sequence ID" value="AWL65605.1"/>
    <property type="molecule type" value="Genomic_DNA"/>
</dbReference>
<dbReference type="AlphaFoldDB" id="A0AAI8J0U4"/>
<accession>A0AAI8J0U4</accession>
<dbReference type="Proteomes" id="UP000245649">
    <property type="component" value="Chromosome"/>
</dbReference>
<dbReference type="Proteomes" id="UP000245760">
    <property type="component" value="Chromosome"/>
</dbReference>
<evidence type="ECO:0000313" key="5">
    <source>
        <dbReference type="Proteomes" id="UP000245760"/>
    </source>
</evidence>